<dbReference type="EMBL" id="DS474686">
    <property type="protein sequence ID" value="EDO26795.1"/>
    <property type="molecule type" value="Genomic_DNA"/>
</dbReference>
<organism evidence="3 4">
    <name type="scientific">Nematostella vectensis</name>
    <name type="common">Starlet sea anemone</name>
    <dbReference type="NCBI Taxonomy" id="45351"/>
    <lineage>
        <taxon>Eukaryota</taxon>
        <taxon>Metazoa</taxon>
        <taxon>Cnidaria</taxon>
        <taxon>Anthozoa</taxon>
        <taxon>Hexacorallia</taxon>
        <taxon>Actiniaria</taxon>
        <taxon>Edwardsiidae</taxon>
        <taxon>Nematostella</taxon>
    </lineage>
</organism>
<dbReference type="InParanoid" id="A7TB21"/>
<dbReference type="InterPro" id="IPR026444">
    <property type="entry name" value="Secre_tail"/>
</dbReference>
<dbReference type="SUPFAM" id="SSF49742">
    <property type="entry name" value="PHM/PNGase F"/>
    <property type="match status" value="1"/>
</dbReference>
<evidence type="ECO:0000313" key="4">
    <source>
        <dbReference type="Proteomes" id="UP000001593"/>
    </source>
</evidence>
<proteinExistence type="predicted"/>
<accession>A7TB21</accession>
<dbReference type="InterPro" id="IPR014784">
    <property type="entry name" value="Cu2_ascorb_mOase-like_C"/>
</dbReference>
<keyword evidence="4" id="KW-1185">Reference proteome</keyword>
<keyword evidence="1" id="KW-1015">Disulfide bond</keyword>
<reference evidence="3 4" key="1">
    <citation type="journal article" date="2007" name="Science">
        <title>Sea anemone genome reveals ancestral eumetazoan gene repertoire and genomic organization.</title>
        <authorList>
            <person name="Putnam N.H."/>
            <person name="Srivastava M."/>
            <person name="Hellsten U."/>
            <person name="Dirks B."/>
            <person name="Chapman J."/>
            <person name="Salamov A."/>
            <person name="Terry A."/>
            <person name="Shapiro H."/>
            <person name="Lindquist E."/>
            <person name="Kapitonov V.V."/>
            <person name="Jurka J."/>
            <person name="Genikhovich G."/>
            <person name="Grigoriev I.V."/>
            <person name="Lucas S.M."/>
            <person name="Steele R.E."/>
            <person name="Finnerty J.R."/>
            <person name="Technau U."/>
            <person name="Martindale M.Q."/>
            <person name="Rokhsar D.S."/>
        </authorList>
    </citation>
    <scope>NUCLEOTIDE SEQUENCE [LARGE SCALE GENOMIC DNA]</scope>
    <source>
        <strain evidence="4">CH2 X CH6</strain>
    </source>
</reference>
<name>A7TB21_NEMVE</name>
<protein>
    <recommendedName>
        <fullName evidence="2">Secretion system C-terminal sorting domain-containing protein</fullName>
    </recommendedName>
</protein>
<dbReference type="Proteomes" id="UP000001593">
    <property type="component" value="Unassembled WGS sequence"/>
</dbReference>
<dbReference type="NCBIfam" id="TIGR04183">
    <property type="entry name" value="Por_Secre_tail"/>
    <property type="match status" value="1"/>
</dbReference>
<feature type="domain" description="Secretion system C-terminal sorting" evidence="2">
    <location>
        <begin position="126"/>
        <end position="203"/>
    </location>
</feature>
<dbReference type="Pfam" id="PF18962">
    <property type="entry name" value="Por_Secre_tail"/>
    <property type="match status" value="1"/>
</dbReference>
<evidence type="ECO:0000259" key="2">
    <source>
        <dbReference type="Pfam" id="PF18962"/>
    </source>
</evidence>
<dbReference type="HOGENOM" id="CLU_1338979_0_0_1"/>
<dbReference type="GO" id="GO:0016715">
    <property type="term" value="F:oxidoreductase activity, acting on paired donors, with incorporation or reduction of molecular oxygen, reduced ascorbate as one donor, and incorporation of one atom of oxygen"/>
    <property type="evidence" value="ECO:0007669"/>
    <property type="project" value="InterPro"/>
</dbReference>
<gene>
    <name evidence="3" type="ORF">NEMVEDRAFT_v1g224714</name>
</gene>
<evidence type="ECO:0000256" key="1">
    <source>
        <dbReference type="ARBA" id="ARBA00023157"/>
    </source>
</evidence>
<evidence type="ECO:0000313" key="3">
    <source>
        <dbReference type="EMBL" id="EDO26795.1"/>
    </source>
</evidence>
<dbReference type="AlphaFoldDB" id="A7TB21"/>
<dbReference type="InterPro" id="IPR008977">
    <property type="entry name" value="PHM/PNGase_F_dom_sf"/>
</dbReference>
<sequence length="205" mass="23276">MHLIGRSINSYGVLPNGDTDKYINIPKWDFGWQGIYNFRKIKKVPQGSKIISEAFYDNTSSNPFNPSNPPKDVSAGEATTDEMMLSYFLWTPYQAGDENIIIDSTFPVSVKQTQTYYNEQEFFAPYPNPASNKLTVKYYFKQADRVTIDLVDVQGKTIKVFENNLATATGYTATTYNIADVPSGIYTLRMLTSEQQMTHKVIISR</sequence>
<dbReference type="Gene3D" id="2.60.120.230">
    <property type="match status" value="1"/>
</dbReference>